<dbReference type="EMBL" id="JAENII010000003">
    <property type="protein sequence ID" value="MBK1826449.1"/>
    <property type="molecule type" value="Genomic_DNA"/>
</dbReference>
<dbReference type="Proteomes" id="UP000658278">
    <property type="component" value="Unassembled WGS sequence"/>
</dbReference>
<feature type="transmembrane region" description="Helical" evidence="1">
    <location>
        <begin position="6"/>
        <end position="27"/>
    </location>
</feature>
<reference evidence="2" key="1">
    <citation type="submission" date="2021-01" db="EMBL/GenBank/DDBJ databases">
        <title>Modified the classification status of verrucomicrobia.</title>
        <authorList>
            <person name="Feng X."/>
        </authorList>
    </citation>
    <scope>NUCLEOTIDE SEQUENCE</scope>
    <source>
        <strain evidence="2">KCTC 22201</strain>
    </source>
</reference>
<proteinExistence type="predicted"/>
<keyword evidence="1" id="KW-0812">Transmembrane</keyword>
<dbReference type="AlphaFoldDB" id="A0A934RBV4"/>
<protein>
    <submittedName>
        <fullName evidence="2">Uncharacterized protein</fullName>
    </submittedName>
</protein>
<gene>
    <name evidence="2" type="ORF">JIN81_05430</name>
</gene>
<evidence type="ECO:0000256" key="1">
    <source>
        <dbReference type="SAM" id="Phobius"/>
    </source>
</evidence>
<evidence type="ECO:0000313" key="2">
    <source>
        <dbReference type="EMBL" id="MBK1826449.1"/>
    </source>
</evidence>
<name>A0A934RBV4_9BACT</name>
<evidence type="ECO:0000313" key="3">
    <source>
        <dbReference type="Proteomes" id="UP000658278"/>
    </source>
</evidence>
<keyword evidence="3" id="KW-1185">Reference proteome</keyword>
<accession>A0A934RBV4</accession>
<comment type="caution">
    <text evidence="2">The sequence shown here is derived from an EMBL/GenBank/DDBJ whole genome shotgun (WGS) entry which is preliminary data.</text>
</comment>
<organism evidence="2 3">
    <name type="scientific">Haloferula rosea</name>
    <dbReference type="NCBI Taxonomy" id="490093"/>
    <lineage>
        <taxon>Bacteria</taxon>
        <taxon>Pseudomonadati</taxon>
        <taxon>Verrucomicrobiota</taxon>
        <taxon>Verrucomicrobiia</taxon>
        <taxon>Verrucomicrobiales</taxon>
        <taxon>Verrucomicrobiaceae</taxon>
        <taxon>Haloferula</taxon>
    </lineage>
</organism>
<keyword evidence="1" id="KW-1133">Transmembrane helix</keyword>
<keyword evidence="1" id="KW-0472">Membrane</keyword>
<sequence>MKPSPVRRAIGIVLLAGLIGFFIWNLTRPRSFPQTPRMTEGKQAAGIRALRESAERDARLVKQLIEEDLGKRRFHFSTVLKASSGKQVIKLDPDDPVHTLLLERLDHHLATITATLSKDDSPARSHRRINEVSRHFEDALITALDAEDDWEAGIPATREGKAQRSGYPDIRVVHQPSSKVFYLDPKLVEETSWDSSFRSFYFEPKTESLKVNDHAVHLLVGIGHDGNSGEWKFTEWKVVDLASLQLRLKPEFQASNADLYPSESEEAE</sequence>
<dbReference type="RefSeq" id="WP_200277419.1">
    <property type="nucleotide sequence ID" value="NZ_JAENII010000003.1"/>
</dbReference>